<evidence type="ECO:0000256" key="1">
    <source>
        <dbReference type="ARBA" id="ARBA00002151"/>
    </source>
</evidence>
<feature type="domain" description="CMP/dCMP-type deaminase" evidence="17">
    <location>
        <begin position="5"/>
        <end position="127"/>
    </location>
</feature>
<dbReference type="PIRSF" id="PIRSF006769">
    <property type="entry name" value="RibD"/>
    <property type="match status" value="1"/>
</dbReference>
<keyword evidence="12" id="KW-0511">Multifunctional enzyme</keyword>
<feature type="binding site" evidence="15">
    <location>
        <position position="204"/>
    </location>
    <ligand>
        <name>NADP(+)</name>
        <dbReference type="ChEBI" id="CHEBI:58349"/>
    </ligand>
</feature>
<keyword evidence="7 13" id="KW-0479">Metal-binding</keyword>
<dbReference type="KEGG" id="tcn:H9L16_07890"/>
<dbReference type="GO" id="GO:0050661">
    <property type="term" value="F:NADP binding"/>
    <property type="evidence" value="ECO:0007669"/>
    <property type="project" value="InterPro"/>
</dbReference>
<dbReference type="UniPathway" id="UPA00275">
    <property type="reaction ID" value="UER00401"/>
</dbReference>
<comment type="pathway">
    <text evidence="2 13">Cofactor biosynthesis; riboflavin biosynthesis; 5-amino-6-(D-ribitylamino)uracil from GTP: step 2/4.</text>
</comment>
<feature type="binding site" evidence="15">
    <location>
        <position position="293"/>
    </location>
    <ligand>
        <name>substrate</name>
    </ligand>
</feature>
<keyword evidence="6 13" id="KW-0686">Riboflavin biosynthesis</keyword>
<dbReference type="Pfam" id="PF01872">
    <property type="entry name" value="RibD_C"/>
    <property type="match status" value="1"/>
</dbReference>
<keyword evidence="19" id="KW-1185">Reference proteome</keyword>
<comment type="pathway">
    <text evidence="3 13">Cofactor biosynthesis; riboflavin biosynthesis; 5-amino-6-(D-ribitylamino)uracil from GTP: step 3/4.</text>
</comment>
<feature type="binding site" evidence="15">
    <location>
        <begin position="295"/>
        <end position="301"/>
    </location>
    <ligand>
        <name>NADP(+)</name>
        <dbReference type="ChEBI" id="CHEBI:58349"/>
    </ligand>
</feature>
<dbReference type="InterPro" id="IPR016193">
    <property type="entry name" value="Cytidine_deaminase-like"/>
</dbReference>
<dbReference type="InterPro" id="IPR004794">
    <property type="entry name" value="Eubact_RibD"/>
</dbReference>
<evidence type="ECO:0000256" key="15">
    <source>
        <dbReference type="PIRSR" id="PIRSR006769-2"/>
    </source>
</evidence>
<dbReference type="SUPFAM" id="SSF53597">
    <property type="entry name" value="Dihydrofolate reductase-like"/>
    <property type="match status" value="1"/>
</dbReference>
<evidence type="ECO:0000256" key="14">
    <source>
        <dbReference type="PIRSR" id="PIRSR006769-1"/>
    </source>
</evidence>
<evidence type="ECO:0000256" key="9">
    <source>
        <dbReference type="ARBA" id="ARBA00022833"/>
    </source>
</evidence>
<keyword evidence="11 13" id="KW-0560">Oxidoreductase</keyword>
<evidence type="ECO:0000256" key="13">
    <source>
        <dbReference type="PIRNR" id="PIRNR006769"/>
    </source>
</evidence>
<organism evidence="18 19">
    <name type="scientific">Thermomonas carbonis</name>
    <dbReference type="NCBI Taxonomy" id="1463158"/>
    <lineage>
        <taxon>Bacteria</taxon>
        <taxon>Pseudomonadati</taxon>
        <taxon>Pseudomonadota</taxon>
        <taxon>Gammaproteobacteria</taxon>
        <taxon>Lysobacterales</taxon>
        <taxon>Lysobacteraceae</taxon>
        <taxon>Thermomonas</taxon>
    </lineage>
</organism>
<dbReference type="InterPro" id="IPR011549">
    <property type="entry name" value="RibD_C"/>
</dbReference>
<evidence type="ECO:0000256" key="3">
    <source>
        <dbReference type="ARBA" id="ARBA00004910"/>
    </source>
</evidence>
<dbReference type="GO" id="GO:0008703">
    <property type="term" value="F:5-amino-6-(5-phosphoribosylamino)uracil reductase activity"/>
    <property type="evidence" value="ECO:0007669"/>
    <property type="project" value="UniProtKB-EC"/>
</dbReference>
<evidence type="ECO:0000313" key="19">
    <source>
        <dbReference type="Proteomes" id="UP000515804"/>
    </source>
</evidence>
<dbReference type="Proteomes" id="UP000515804">
    <property type="component" value="Chromosome"/>
</dbReference>
<dbReference type="PANTHER" id="PTHR38011:SF7">
    <property type="entry name" value="2,5-DIAMINO-6-RIBOSYLAMINO-4(3H)-PYRIMIDINONE 5'-PHOSPHATE REDUCTASE"/>
    <property type="match status" value="1"/>
</dbReference>
<dbReference type="InterPro" id="IPR002125">
    <property type="entry name" value="CMP_dCMP_dom"/>
</dbReference>
<evidence type="ECO:0000256" key="7">
    <source>
        <dbReference type="ARBA" id="ARBA00022723"/>
    </source>
</evidence>
<evidence type="ECO:0000256" key="10">
    <source>
        <dbReference type="ARBA" id="ARBA00022857"/>
    </source>
</evidence>
<comment type="catalytic activity">
    <reaction evidence="13">
        <text>5-amino-6-(5-phospho-D-ribitylamino)uracil + NADP(+) = 5-amino-6-(5-phospho-D-ribosylamino)uracil + NADPH + H(+)</text>
        <dbReference type="Rhea" id="RHEA:17845"/>
        <dbReference type="ChEBI" id="CHEBI:15378"/>
        <dbReference type="ChEBI" id="CHEBI:57783"/>
        <dbReference type="ChEBI" id="CHEBI:58349"/>
        <dbReference type="ChEBI" id="CHEBI:58421"/>
        <dbReference type="ChEBI" id="CHEBI:58453"/>
        <dbReference type="EC" id="1.1.1.193"/>
    </reaction>
</comment>
<dbReference type="AlphaFoldDB" id="A0A7G9SUC0"/>
<feature type="binding site" evidence="15">
    <location>
        <position position="158"/>
    </location>
    <ligand>
        <name>NADP(+)</name>
        <dbReference type="ChEBI" id="CHEBI:58349"/>
    </ligand>
</feature>
<keyword evidence="8 13" id="KW-0378">Hydrolase</keyword>
<evidence type="ECO:0000259" key="17">
    <source>
        <dbReference type="PROSITE" id="PS51747"/>
    </source>
</evidence>
<comment type="catalytic activity">
    <reaction evidence="13">
        <text>2,5-diamino-6-hydroxy-4-(5-phosphoribosylamino)-pyrimidine + H2O + H(+) = 5-amino-6-(5-phospho-D-ribosylamino)uracil + NH4(+)</text>
        <dbReference type="Rhea" id="RHEA:21868"/>
        <dbReference type="ChEBI" id="CHEBI:15377"/>
        <dbReference type="ChEBI" id="CHEBI:15378"/>
        <dbReference type="ChEBI" id="CHEBI:28938"/>
        <dbReference type="ChEBI" id="CHEBI:58453"/>
        <dbReference type="ChEBI" id="CHEBI:58614"/>
        <dbReference type="EC" id="3.5.4.26"/>
    </reaction>
</comment>
<comment type="cofactor">
    <cofactor evidence="13 16">
        <name>Zn(2+)</name>
        <dbReference type="ChEBI" id="CHEBI:29105"/>
    </cofactor>
    <text evidence="13 16">Binds 1 zinc ion.</text>
</comment>
<feature type="binding site" evidence="15">
    <location>
        <position position="172"/>
    </location>
    <ligand>
        <name>substrate</name>
    </ligand>
</feature>
<dbReference type="Pfam" id="PF00383">
    <property type="entry name" value="dCMP_cyt_deam_1"/>
    <property type="match status" value="1"/>
</dbReference>
<feature type="binding site" evidence="16">
    <location>
        <position position="88"/>
    </location>
    <ligand>
        <name>Zn(2+)</name>
        <dbReference type="ChEBI" id="CHEBI:29105"/>
        <note>catalytic</note>
    </ligand>
</feature>
<keyword evidence="10 13" id="KW-0521">NADP</keyword>
<accession>A0A7G9SUC0</accession>
<dbReference type="SUPFAM" id="SSF53927">
    <property type="entry name" value="Cytidine deaminase-like"/>
    <property type="match status" value="1"/>
</dbReference>
<dbReference type="InterPro" id="IPR002734">
    <property type="entry name" value="RibDG_C"/>
</dbReference>
<dbReference type="Gene3D" id="3.40.430.10">
    <property type="entry name" value="Dihydrofolate Reductase, subunit A"/>
    <property type="match status" value="1"/>
</dbReference>
<feature type="binding site" evidence="15">
    <location>
        <position position="200"/>
    </location>
    <ligand>
        <name>NADP(+)</name>
        <dbReference type="ChEBI" id="CHEBI:58349"/>
    </ligand>
</feature>
<feature type="binding site" evidence="15">
    <location>
        <position position="208"/>
    </location>
    <ligand>
        <name>substrate</name>
    </ligand>
</feature>
<dbReference type="EMBL" id="CP060719">
    <property type="protein sequence ID" value="QNN71445.1"/>
    <property type="molecule type" value="Genomic_DNA"/>
</dbReference>
<feature type="active site" description="Proton donor" evidence="14">
    <location>
        <position position="56"/>
    </location>
</feature>
<feature type="binding site" evidence="16">
    <location>
        <position position="79"/>
    </location>
    <ligand>
        <name>Zn(2+)</name>
        <dbReference type="ChEBI" id="CHEBI:29105"/>
        <note>catalytic</note>
    </ligand>
</feature>
<dbReference type="NCBIfam" id="TIGR00227">
    <property type="entry name" value="ribD_Cterm"/>
    <property type="match status" value="1"/>
</dbReference>
<evidence type="ECO:0000256" key="2">
    <source>
        <dbReference type="ARBA" id="ARBA00004882"/>
    </source>
</evidence>
<evidence type="ECO:0000256" key="4">
    <source>
        <dbReference type="ARBA" id="ARBA00005259"/>
    </source>
</evidence>
<feature type="binding site" evidence="15">
    <location>
        <position position="211"/>
    </location>
    <ligand>
        <name>substrate</name>
    </ligand>
</feature>
<dbReference type="EC" id="1.1.1.193" evidence="13"/>
<keyword evidence="9 13" id="KW-0862">Zinc</keyword>
<evidence type="ECO:0000256" key="12">
    <source>
        <dbReference type="ARBA" id="ARBA00023268"/>
    </source>
</evidence>
<reference evidence="18 19" key="1">
    <citation type="submission" date="2020-08" db="EMBL/GenBank/DDBJ databases">
        <title>Genome sequence of Thermomonas carbonis KCTC 42013T.</title>
        <authorList>
            <person name="Hyun D.-W."/>
            <person name="Bae J.-W."/>
        </authorList>
    </citation>
    <scope>NUCLEOTIDE SEQUENCE [LARGE SCALE GENOMIC DNA]</scope>
    <source>
        <strain evidence="18 19">KCTC 42013</strain>
    </source>
</reference>
<evidence type="ECO:0000256" key="6">
    <source>
        <dbReference type="ARBA" id="ARBA00022619"/>
    </source>
</evidence>
<sequence>MSYSTIDHLMMARALRLAQRAAFTTRPNPMVGCVIVQGEDLVGEGWHQKKGGPHAEVFALQAAGDRAKGATAYVTLEPCAHTGSTGPCADALIAAGVSRVVAAMRDPFPQVDGAGFDKLRAAGIAVESGLMEAQARELNRGFLSRIERGRPWLRVKLASSLDGRSAMASGDSKWISGEASRRDVQQWRARSGALLTGAGTVLADDPQLTVRLGDDSAFLPPLRVVLDPGLATVARGRVREGDAPTLYLHAPEAKPPRGLQADHVAVPVNKGRFDLDAVLRLLATRGINEVQVEAGATLAGAFLAAGLVDELLLYIAPVLLGERARPLFDGLHIDAMTERLRLRTVDSRSIGGDMRLLLRPEGTTA</sequence>
<dbReference type="PROSITE" id="PS51747">
    <property type="entry name" value="CYT_DCMP_DEAMINASES_2"/>
    <property type="match status" value="1"/>
</dbReference>
<evidence type="ECO:0000256" key="11">
    <source>
        <dbReference type="ARBA" id="ARBA00023002"/>
    </source>
</evidence>
<dbReference type="InterPro" id="IPR016192">
    <property type="entry name" value="APOBEC/CMP_deaminase_Zn-bd"/>
</dbReference>
<dbReference type="NCBIfam" id="TIGR00326">
    <property type="entry name" value="eubact_ribD"/>
    <property type="match status" value="1"/>
</dbReference>
<dbReference type="InterPro" id="IPR024072">
    <property type="entry name" value="DHFR-like_dom_sf"/>
</dbReference>
<dbReference type="Gene3D" id="3.40.140.10">
    <property type="entry name" value="Cytidine Deaminase, domain 2"/>
    <property type="match status" value="1"/>
</dbReference>
<comment type="similarity">
    <text evidence="5 13">In the C-terminal section; belongs to the HTP reductase family.</text>
</comment>
<dbReference type="GO" id="GO:0008835">
    <property type="term" value="F:diaminohydroxyphosphoribosylaminopyrimidine deaminase activity"/>
    <property type="evidence" value="ECO:0007669"/>
    <property type="project" value="UniProtKB-EC"/>
</dbReference>
<dbReference type="CDD" id="cd01284">
    <property type="entry name" value="Riboflavin_deaminase-reductase"/>
    <property type="match status" value="1"/>
</dbReference>
<evidence type="ECO:0000313" key="18">
    <source>
        <dbReference type="EMBL" id="QNN71445.1"/>
    </source>
</evidence>
<dbReference type="RefSeq" id="WP_187553958.1">
    <property type="nucleotide sequence ID" value="NZ_BMZL01000002.1"/>
</dbReference>
<dbReference type="GO" id="GO:0008270">
    <property type="term" value="F:zinc ion binding"/>
    <property type="evidence" value="ECO:0007669"/>
    <property type="project" value="InterPro"/>
</dbReference>
<gene>
    <name evidence="18" type="primary">ribD</name>
    <name evidence="18" type="ORF">H9L16_07890</name>
</gene>
<evidence type="ECO:0000256" key="16">
    <source>
        <dbReference type="PIRSR" id="PIRSR006769-3"/>
    </source>
</evidence>
<proteinExistence type="inferred from homology"/>
<feature type="binding site" evidence="15">
    <location>
        <position position="174"/>
    </location>
    <ligand>
        <name>NADP(+)</name>
        <dbReference type="ChEBI" id="CHEBI:58349"/>
    </ligand>
</feature>
<evidence type="ECO:0000256" key="5">
    <source>
        <dbReference type="ARBA" id="ARBA00007417"/>
    </source>
</evidence>
<dbReference type="GO" id="GO:0009231">
    <property type="term" value="P:riboflavin biosynthetic process"/>
    <property type="evidence" value="ECO:0007669"/>
    <property type="project" value="UniProtKB-UniPathway"/>
</dbReference>
<feature type="binding site" evidence="16">
    <location>
        <position position="54"/>
    </location>
    <ligand>
        <name>Zn(2+)</name>
        <dbReference type="ChEBI" id="CHEBI:29105"/>
        <note>catalytic</note>
    </ligand>
</feature>
<dbReference type="FunFam" id="3.40.140.10:FF:000025">
    <property type="entry name" value="Riboflavin biosynthesis protein RibD"/>
    <property type="match status" value="1"/>
</dbReference>
<dbReference type="PROSITE" id="PS00903">
    <property type="entry name" value="CYT_DCMP_DEAMINASES_1"/>
    <property type="match status" value="1"/>
</dbReference>
<protein>
    <recommendedName>
        <fullName evidence="13">Riboflavin biosynthesis protein RibD</fullName>
    </recommendedName>
    <domain>
        <recommendedName>
            <fullName evidence="13">Diaminohydroxyphosphoribosylaminopyrimidine deaminase</fullName>
            <shortName evidence="13">DRAP deaminase</shortName>
            <ecNumber evidence="13">3.5.4.26</ecNumber>
        </recommendedName>
        <alternativeName>
            <fullName evidence="13">Riboflavin-specific deaminase</fullName>
        </alternativeName>
    </domain>
    <domain>
        <recommendedName>
            <fullName evidence="13">5-amino-6-(5-phosphoribosylamino)uracil reductase</fullName>
            <ecNumber evidence="13">1.1.1.193</ecNumber>
        </recommendedName>
        <alternativeName>
            <fullName evidence="13">HTP reductase</fullName>
        </alternativeName>
    </domain>
</protein>
<comment type="similarity">
    <text evidence="4 13">In the N-terminal section; belongs to the cytidine and deoxycytidylate deaminase family.</text>
</comment>
<dbReference type="EC" id="3.5.4.26" evidence="13"/>
<dbReference type="InterPro" id="IPR050765">
    <property type="entry name" value="Riboflavin_Biosynth_HTPR"/>
</dbReference>
<comment type="function">
    <text evidence="1 13">Converts 2,5-diamino-6-(ribosylamino)-4(3h)-pyrimidinone 5'-phosphate into 5-amino-6-(ribosylamino)-2,4(1h,3h)-pyrimidinedione 5'-phosphate.</text>
</comment>
<dbReference type="PANTHER" id="PTHR38011">
    <property type="entry name" value="DIHYDROFOLATE REDUCTASE FAMILY PROTEIN (AFU_ORTHOLOGUE AFUA_8G06820)"/>
    <property type="match status" value="1"/>
</dbReference>
<name>A0A7G9SUC0_9GAMM</name>
<evidence type="ECO:0000256" key="8">
    <source>
        <dbReference type="ARBA" id="ARBA00022801"/>
    </source>
</evidence>
<feature type="binding site" evidence="15">
    <location>
        <position position="188"/>
    </location>
    <ligand>
        <name>substrate</name>
    </ligand>
</feature>